<dbReference type="AlphaFoldDB" id="A4VLB8"/>
<sequence>MSAPSARFRRSPARRHSSARASLPTSCNKLRASFAQGLPHGARTLRLNRRCEDATMSKRSLEELVTRSDISALQPMAHWRRGRRSGQEKAGPNAAALMQRAATDIGMLKAAIAH</sequence>
<organism evidence="2 3">
    <name type="scientific">Stutzerimonas stutzeri (strain A1501)</name>
    <name type="common">Pseudomonas stutzeri</name>
    <dbReference type="NCBI Taxonomy" id="379731"/>
    <lineage>
        <taxon>Bacteria</taxon>
        <taxon>Pseudomonadati</taxon>
        <taxon>Pseudomonadota</taxon>
        <taxon>Gammaproteobacteria</taxon>
        <taxon>Pseudomonadales</taxon>
        <taxon>Pseudomonadaceae</taxon>
        <taxon>Stutzerimonas</taxon>
    </lineage>
</organism>
<dbReference type="Proteomes" id="UP000000233">
    <property type="component" value="Chromosome"/>
</dbReference>
<dbReference type="KEGG" id="psa:PST_2103"/>
<feature type="compositionally biased region" description="Basic residues" evidence="1">
    <location>
        <begin position="7"/>
        <end position="18"/>
    </location>
</feature>
<evidence type="ECO:0000313" key="3">
    <source>
        <dbReference type="Proteomes" id="UP000000233"/>
    </source>
</evidence>
<accession>A4VLB8</accession>
<dbReference type="HOGENOM" id="CLU_2119020_0_0_6"/>
<reference evidence="2 3" key="1">
    <citation type="journal article" date="2008" name="Proc. Natl. Acad. Sci. U.S.A.">
        <title>Nitrogen fixation island and rhizosphere competence traits in the genome of root-associated Pseudomonas stutzeri A1501.</title>
        <authorList>
            <person name="Yan Y."/>
            <person name="Yang J."/>
            <person name="Dou Y."/>
            <person name="Chen M."/>
            <person name="Ping S."/>
            <person name="Peng J."/>
            <person name="Lu W."/>
            <person name="Zhang W."/>
            <person name="Yao Z."/>
            <person name="Li H."/>
            <person name="Liu W."/>
            <person name="He S."/>
            <person name="Geng L."/>
            <person name="Zhang X."/>
            <person name="Yang F."/>
            <person name="Yu H."/>
            <person name="Zhan Y."/>
            <person name="Li D."/>
            <person name="Lin Z."/>
            <person name="Wang Y."/>
            <person name="Elmerich C."/>
            <person name="Lin M."/>
            <person name="Jin Q."/>
        </authorList>
    </citation>
    <scope>NUCLEOTIDE SEQUENCE [LARGE SCALE GENOMIC DNA]</scope>
    <source>
        <strain evidence="2 3">A1501</strain>
    </source>
</reference>
<gene>
    <name evidence="2" type="ordered locus">PST_2103</name>
</gene>
<protein>
    <submittedName>
        <fullName evidence="2">Uncharacterized protein</fullName>
    </submittedName>
</protein>
<evidence type="ECO:0000256" key="1">
    <source>
        <dbReference type="SAM" id="MobiDB-lite"/>
    </source>
</evidence>
<keyword evidence="3" id="KW-1185">Reference proteome</keyword>
<name>A4VLB8_STUS1</name>
<evidence type="ECO:0000313" key="2">
    <source>
        <dbReference type="EMBL" id="ABP79769.1"/>
    </source>
</evidence>
<feature type="region of interest" description="Disordered" evidence="1">
    <location>
        <begin position="1"/>
        <end position="24"/>
    </location>
</feature>
<dbReference type="eggNOG" id="ENOG50321E2">
    <property type="taxonomic scope" value="Bacteria"/>
</dbReference>
<dbReference type="EMBL" id="CP000304">
    <property type="protein sequence ID" value="ABP79769.1"/>
    <property type="molecule type" value="Genomic_DNA"/>
</dbReference>
<proteinExistence type="predicted"/>